<evidence type="ECO:0000256" key="11">
    <source>
        <dbReference type="ARBA" id="ARBA00075328"/>
    </source>
</evidence>
<dbReference type="InterPro" id="IPR045886">
    <property type="entry name" value="ThiF/MoeB/HesA"/>
</dbReference>
<dbReference type="GO" id="GO:0005829">
    <property type="term" value="C:cytosol"/>
    <property type="evidence" value="ECO:0007669"/>
    <property type="project" value="TreeGrafter"/>
</dbReference>
<dbReference type="SUPFAM" id="SSF69572">
    <property type="entry name" value="Activating enzymes of the ubiquitin-like proteins"/>
    <property type="match status" value="1"/>
</dbReference>
<keyword evidence="4" id="KW-0067">ATP-binding</keyword>
<evidence type="ECO:0000256" key="7">
    <source>
        <dbReference type="ARBA" id="ARBA00063809"/>
    </source>
</evidence>
<evidence type="ECO:0000256" key="4">
    <source>
        <dbReference type="ARBA" id="ARBA00022840"/>
    </source>
</evidence>
<dbReference type="GO" id="GO:0061605">
    <property type="term" value="F:molybdopterin-synthase adenylyltransferase activity"/>
    <property type="evidence" value="ECO:0007669"/>
    <property type="project" value="UniProtKB-EC"/>
</dbReference>
<gene>
    <name evidence="15" type="ORF">TAGGR_1655</name>
</gene>
<dbReference type="CDD" id="cd00757">
    <property type="entry name" value="ThiF_MoeB_HesA_family"/>
    <property type="match status" value="1"/>
</dbReference>
<evidence type="ECO:0000256" key="10">
    <source>
        <dbReference type="ARBA" id="ARBA00075110"/>
    </source>
</evidence>
<evidence type="ECO:0000256" key="5">
    <source>
        <dbReference type="ARBA" id="ARBA00052218"/>
    </source>
</evidence>
<sequence>MQYATISERGKSDSEPFSLSRYDRQIILHQIGVEGQRKLKDSKVLVVGAGGLGSVVCYYLACSGIGYIGVVDPDIVQLSNLQRQILHNEEHIEMPKVISAMINLKKINSEVEILPYPDEINKKNVFDYLKFYDLVVACPDKFETRKILNKACFRLNKPLIVGAVSEFEGQVFDVIPPYGPCYGCLFEEAVDDTTTRGILASVAGVIGSIQATEVIKLLIGFGKPLHGRMIIYNALDGVFREVKLSKDPSCRICE</sequence>
<dbReference type="GO" id="GO:0005524">
    <property type="term" value="F:ATP binding"/>
    <property type="evidence" value="ECO:0007669"/>
    <property type="project" value="UniProtKB-KW"/>
</dbReference>
<comment type="similarity">
    <text evidence="1">Belongs to the HesA/MoeB/ThiF family.</text>
</comment>
<comment type="function">
    <text evidence="6">Catalyzes the adenylation by ATP of the carboxyl group of the C-terminal glycine of sulfur carrier protein MoaD.</text>
</comment>
<evidence type="ECO:0000256" key="1">
    <source>
        <dbReference type="ARBA" id="ARBA00009919"/>
    </source>
</evidence>
<name>A0A0U9HPT8_9BACT</name>
<evidence type="ECO:0000256" key="13">
    <source>
        <dbReference type="SAM" id="Phobius"/>
    </source>
</evidence>
<organism evidence="15 16">
    <name type="scientific">Thermodesulfovibrio aggregans</name>
    <dbReference type="NCBI Taxonomy" id="86166"/>
    <lineage>
        <taxon>Bacteria</taxon>
        <taxon>Pseudomonadati</taxon>
        <taxon>Nitrospirota</taxon>
        <taxon>Thermodesulfovibrionia</taxon>
        <taxon>Thermodesulfovibrionales</taxon>
        <taxon>Thermodesulfovibrionaceae</taxon>
        <taxon>Thermodesulfovibrio</taxon>
    </lineage>
</organism>
<dbReference type="GO" id="GO:0008146">
    <property type="term" value="F:sulfotransferase activity"/>
    <property type="evidence" value="ECO:0007669"/>
    <property type="project" value="TreeGrafter"/>
</dbReference>
<reference evidence="16" key="1">
    <citation type="submission" date="2016-01" db="EMBL/GenBank/DDBJ databases">
        <title>Draft genome sequence of Thermodesulfovibrio aggregans strain TGE-P1.</title>
        <authorList>
            <person name="Sekiguchi Y."/>
            <person name="Ohashi A."/>
            <person name="Matsuura N."/>
            <person name="Tourlousse M.D."/>
        </authorList>
    </citation>
    <scope>NUCLEOTIDE SEQUENCE [LARGE SCALE GENOMIC DNA]</scope>
    <source>
        <strain evidence="16">TGE-P1</strain>
    </source>
</reference>
<keyword evidence="13" id="KW-0472">Membrane</keyword>
<keyword evidence="13" id="KW-0812">Transmembrane</keyword>
<evidence type="ECO:0000256" key="8">
    <source>
        <dbReference type="ARBA" id="ARBA00066884"/>
    </source>
</evidence>
<keyword evidence="3" id="KW-0547">Nucleotide-binding</keyword>
<keyword evidence="16" id="KW-1185">Reference proteome</keyword>
<dbReference type="EC" id="2.7.7.80" evidence="8"/>
<accession>A0A0U9HPT8</accession>
<dbReference type="FunFam" id="3.40.50.720:FF:000033">
    <property type="entry name" value="Adenylyltransferase and sulfurtransferase MOCS3"/>
    <property type="match status" value="1"/>
</dbReference>
<proteinExistence type="inferred from homology"/>
<evidence type="ECO:0000259" key="14">
    <source>
        <dbReference type="Pfam" id="PF00899"/>
    </source>
</evidence>
<keyword evidence="15" id="KW-0548">Nucleotidyltransferase</keyword>
<evidence type="ECO:0000313" key="16">
    <source>
        <dbReference type="Proteomes" id="UP000054976"/>
    </source>
</evidence>
<dbReference type="STRING" id="86166.TAGGR_1655"/>
<evidence type="ECO:0000256" key="9">
    <source>
        <dbReference type="ARBA" id="ARBA00073635"/>
    </source>
</evidence>
<comment type="subunit">
    <text evidence="7">Homodimer. Forms a stable heterotetrameric complex of 2 MoeB and 2 MoaD during adenylation of MoaD.</text>
</comment>
<dbReference type="InterPro" id="IPR000594">
    <property type="entry name" value="ThiF_NAD_FAD-bd"/>
</dbReference>
<protein>
    <recommendedName>
        <fullName evidence="9">Molybdopterin-synthase adenylyltransferase</fullName>
        <ecNumber evidence="8">2.7.7.80</ecNumber>
    </recommendedName>
    <alternativeName>
        <fullName evidence="12">MoaD protein adenylase</fullName>
    </alternativeName>
    <alternativeName>
        <fullName evidence="10">Molybdopterin-converting factor subunit 1 adenylase</fullName>
    </alternativeName>
    <alternativeName>
        <fullName evidence="11">Sulfur carrier protein MoaD adenylyltransferase</fullName>
    </alternativeName>
</protein>
<evidence type="ECO:0000256" key="3">
    <source>
        <dbReference type="ARBA" id="ARBA00022741"/>
    </source>
</evidence>
<dbReference type="Gene3D" id="3.40.50.720">
    <property type="entry name" value="NAD(P)-binding Rossmann-like Domain"/>
    <property type="match status" value="1"/>
</dbReference>
<dbReference type="PANTHER" id="PTHR10953:SF102">
    <property type="entry name" value="ADENYLYLTRANSFERASE AND SULFURTRANSFERASE MOCS3"/>
    <property type="match status" value="1"/>
</dbReference>
<dbReference type="NCBIfam" id="NF004281">
    <property type="entry name" value="PRK05690.1"/>
    <property type="match status" value="1"/>
</dbReference>
<comment type="caution">
    <text evidence="15">The sequence shown here is derived from an EMBL/GenBank/DDBJ whole genome shotgun (WGS) entry which is preliminary data.</text>
</comment>
<evidence type="ECO:0000256" key="6">
    <source>
        <dbReference type="ARBA" id="ARBA00055169"/>
    </source>
</evidence>
<feature type="transmembrane region" description="Helical" evidence="13">
    <location>
        <begin position="44"/>
        <end position="70"/>
    </location>
</feature>
<dbReference type="Pfam" id="PF00899">
    <property type="entry name" value="ThiF"/>
    <property type="match status" value="1"/>
</dbReference>
<comment type="catalytic activity">
    <reaction evidence="5">
        <text>[molybdopterin-synthase sulfur-carrier protein]-C-terminal Gly-Gly + ATP + H(+) = [molybdopterin-synthase sulfur-carrier protein]-C-terminal Gly-Gly-AMP + diphosphate</text>
        <dbReference type="Rhea" id="RHEA:43616"/>
        <dbReference type="Rhea" id="RHEA-COMP:12159"/>
        <dbReference type="Rhea" id="RHEA-COMP:12202"/>
        <dbReference type="ChEBI" id="CHEBI:15378"/>
        <dbReference type="ChEBI" id="CHEBI:30616"/>
        <dbReference type="ChEBI" id="CHEBI:33019"/>
        <dbReference type="ChEBI" id="CHEBI:90618"/>
        <dbReference type="ChEBI" id="CHEBI:90778"/>
        <dbReference type="EC" id="2.7.7.80"/>
    </reaction>
</comment>
<dbReference type="GO" id="GO:0004792">
    <property type="term" value="F:thiosulfate-cyanide sulfurtransferase activity"/>
    <property type="evidence" value="ECO:0007669"/>
    <property type="project" value="TreeGrafter"/>
</dbReference>
<dbReference type="Proteomes" id="UP000054976">
    <property type="component" value="Unassembled WGS sequence"/>
</dbReference>
<dbReference type="InterPro" id="IPR035985">
    <property type="entry name" value="Ubiquitin-activating_enz"/>
</dbReference>
<dbReference type="RefSeq" id="WP_236698890.1">
    <property type="nucleotide sequence ID" value="NZ_BCNO01000001.1"/>
</dbReference>
<keyword evidence="2 15" id="KW-0808">Transferase</keyword>
<keyword evidence="13" id="KW-1133">Transmembrane helix</keyword>
<evidence type="ECO:0000256" key="2">
    <source>
        <dbReference type="ARBA" id="ARBA00022679"/>
    </source>
</evidence>
<evidence type="ECO:0000313" key="15">
    <source>
        <dbReference type="EMBL" id="GAQ94473.1"/>
    </source>
</evidence>
<dbReference type="GO" id="GO:0008641">
    <property type="term" value="F:ubiquitin-like modifier activating enzyme activity"/>
    <property type="evidence" value="ECO:0007669"/>
    <property type="project" value="InterPro"/>
</dbReference>
<dbReference type="AlphaFoldDB" id="A0A0U9HPT8"/>
<dbReference type="PANTHER" id="PTHR10953">
    <property type="entry name" value="UBIQUITIN-ACTIVATING ENZYME E1"/>
    <property type="match status" value="1"/>
</dbReference>
<dbReference type="EMBL" id="BCNO01000001">
    <property type="protein sequence ID" value="GAQ94473.1"/>
    <property type="molecule type" value="Genomic_DNA"/>
</dbReference>
<evidence type="ECO:0000256" key="12">
    <source>
        <dbReference type="ARBA" id="ARBA00078531"/>
    </source>
</evidence>
<feature type="domain" description="THIF-type NAD/FAD binding fold" evidence="14">
    <location>
        <begin position="22"/>
        <end position="251"/>
    </location>
</feature>